<dbReference type="Gene3D" id="1.10.555.10">
    <property type="entry name" value="Rho GTPase activation protein"/>
    <property type="match status" value="1"/>
</dbReference>
<organism evidence="5 6">
    <name type="scientific">Anaeramoeba ignava</name>
    <name type="common">Anaerobic marine amoeba</name>
    <dbReference type="NCBI Taxonomy" id="1746090"/>
    <lineage>
        <taxon>Eukaryota</taxon>
        <taxon>Metamonada</taxon>
        <taxon>Anaeramoebidae</taxon>
        <taxon>Anaeramoeba</taxon>
    </lineage>
</organism>
<feature type="coiled-coil region" evidence="2">
    <location>
        <begin position="304"/>
        <end position="352"/>
    </location>
</feature>
<proteinExistence type="predicted"/>
<evidence type="ECO:0000313" key="6">
    <source>
        <dbReference type="Proteomes" id="UP001149090"/>
    </source>
</evidence>
<feature type="region of interest" description="Disordered" evidence="3">
    <location>
        <begin position="189"/>
        <end position="235"/>
    </location>
</feature>
<dbReference type="AlphaFoldDB" id="A0A9Q0LX26"/>
<dbReference type="OrthoDB" id="3196451at2759"/>
<dbReference type="GO" id="GO:0005737">
    <property type="term" value="C:cytoplasm"/>
    <property type="evidence" value="ECO:0007669"/>
    <property type="project" value="TreeGrafter"/>
</dbReference>
<dbReference type="GO" id="GO:0007165">
    <property type="term" value="P:signal transduction"/>
    <property type="evidence" value="ECO:0007669"/>
    <property type="project" value="InterPro"/>
</dbReference>
<keyword evidence="1" id="KW-0343">GTPase activation</keyword>
<feature type="compositionally biased region" description="Low complexity" evidence="3">
    <location>
        <begin position="194"/>
        <end position="207"/>
    </location>
</feature>
<dbReference type="InterPro" id="IPR008936">
    <property type="entry name" value="Rho_GTPase_activation_prot"/>
</dbReference>
<dbReference type="PANTHER" id="PTHR23176:SF99">
    <property type="entry name" value="RHO GTPASE-ACTIVATING PROTEIN GACP"/>
    <property type="match status" value="1"/>
</dbReference>
<dbReference type="SMART" id="SM00324">
    <property type="entry name" value="RhoGAP"/>
    <property type="match status" value="1"/>
</dbReference>
<dbReference type="EMBL" id="JAPDFW010000003">
    <property type="protein sequence ID" value="KAJ5080703.1"/>
    <property type="molecule type" value="Genomic_DNA"/>
</dbReference>
<feature type="domain" description="Rho-GAP" evidence="4">
    <location>
        <begin position="1"/>
        <end position="174"/>
    </location>
</feature>
<dbReference type="InterPro" id="IPR000198">
    <property type="entry name" value="RhoGAP_dom"/>
</dbReference>
<reference evidence="5" key="1">
    <citation type="submission" date="2022-10" db="EMBL/GenBank/DDBJ databases">
        <title>Novel sulphate-reducing endosymbionts in the free-living metamonad Anaeramoeba.</title>
        <authorList>
            <person name="Jerlstrom-Hultqvist J."/>
            <person name="Cepicka I."/>
            <person name="Gallot-Lavallee L."/>
            <person name="Salas-Leiva D."/>
            <person name="Curtis B.A."/>
            <person name="Zahonova K."/>
            <person name="Pipaliya S."/>
            <person name="Dacks J."/>
            <person name="Roger A.J."/>
        </authorList>
    </citation>
    <scope>NUCLEOTIDE SEQUENCE</scope>
    <source>
        <strain evidence="5">BMAN</strain>
    </source>
</reference>
<evidence type="ECO:0000313" key="5">
    <source>
        <dbReference type="EMBL" id="KAJ5080703.1"/>
    </source>
</evidence>
<accession>A0A9Q0LX26</accession>
<dbReference type="Proteomes" id="UP001149090">
    <property type="component" value="Unassembled WGS sequence"/>
</dbReference>
<feature type="coiled-coil region" evidence="2">
    <location>
        <begin position="420"/>
        <end position="454"/>
    </location>
</feature>
<comment type="caution">
    <text evidence="5">The sequence shown here is derived from an EMBL/GenBank/DDBJ whole genome shotgun (WGS) entry which is preliminary data.</text>
</comment>
<evidence type="ECO:0000256" key="2">
    <source>
        <dbReference type="SAM" id="Coils"/>
    </source>
</evidence>
<dbReference type="CDD" id="cd00159">
    <property type="entry name" value="RhoGAP"/>
    <property type="match status" value="1"/>
</dbReference>
<dbReference type="PANTHER" id="PTHR23176">
    <property type="entry name" value="RHO/RAC/CDC GTPASE-ACTIVATING PROTEIN"/>
    <property type="match status" value="1"/>
</dbReference>
<dbReference type="GO" id="GO:0005096">
    <property type="term" value="F:GTPase activator activity"/>
    <property type="evidence" value="ECO:0007669"/>
    <property type="project" value="UniProtKB-KW"/>
</dbReference>
<protein>
    <submittedName>
        <fullName evidence="5">Spermathecal physiology variant</fullName>
    </submittedName>
</protein>
<keyword evidence="2" id="KW-0175">Coiled coil</keyword>
<dbReference type="InterPro" id="IPR050729">
    <property type="entry name" value="Rho-GAP"/>
</dbReference>
<gene>
    <name evidence="5" type="ORF">M0811_13811</name>
</gene>
<dbReference type="PROSITE" id="PS50238">
    <property type="entry name" value="RHOGAP"/>
    <property type="match status" value="1"/>
</dbReference>
<evidence type="ECO:0000256" key="3">
    <source>
        <dbReference type="SAM" id="MobiDB-lite"/>
    </source>
</evidence>
<dbReference type="SUPFAM" id="SSF48350">
    <property type="entry name" value="GTPase activation domain, GAP"/>
    <property type="match status" value="1"/>
</dbReference>
<keyword evidence="6" id="KW-1185">Reference proteome</keyword>
<name>A0A9Q0LX26_ANAIG</name>
<dbReference type="Pfam" id="PF00620">
    <property type="entry name" value="RhoGAP"/>
    <property type="match status" value="1"/>
</dbReference>
<evidence type="ECO:0000259" key="4">
    <source>
        <dbReference type="PROSITE" id="PS50238"/>
    </source>
</evidence>
<dbReference type="PROSITE" id="PS51257">
    <property type="entry name" value="PROKAR_LIPOPROTEIN"/>
    <property type="match status" value="1"/>
</dbReference>
<evidence type="ECO:0000256" key="1">
    <source>
        <dbReference type="ARBA" id="ARBA00022468"/>
    </source>
</evidence>
<sequence>MKAVFGRSKGKVFGMKLDPNQPVHPFVQSCIEYIRGNGLTREEIIFDSFGVDVVCSLLKRYIQDLQVPLLPLNHFMQILDYSPNRKVRAISEIFPKIPSQNQVLLFSILELFSDIISKEQQNLMNIEKLSSIFAPLILRFEKGMENKFADHFNIENQNLSSVISVLIQNYKKIMRKTILRKNSKNNINLTQNTQMSESIQRSNSSQSVKIQSDLSDNEQVQTKVSRKQLKKMEKEDKEEKERVIEMLEKELTFLKKQQFALKERNINKFEKIRKRTNEQKKLFDDFTKQIQDHHTQKISDLDQISNLAKQSEEIDEICKNLEQECEILSKKIEEKEKEFHNSSEELKDSRLKFEKFIEETNFQIFRLQFDYRWLLEYRSQLERIQQNFAHEIRESIENEKNAKIQSIILKQQIRSFGSKIPELQKNYDEKKQELNQQERDLIDLSHALNEERERMAKIYNENESEIARLSYIYNNKIQQNDLLIKNQDLLDSEFKFSTEFLPQLEQEVQKAQEFSDQQEKYLQILAIHYSKLNQKK</sequence>
<feature type="compositionally biased region" description="Polar residues" evidence="3">
    <location>
        <begin position="208"/>
        <end position="223"/>
    </location>
</feature>